<feature type="compositionally biased region" description="Low complexity" evidence="7">
    <location>
        <begin position="106"/>
        <end position="126"/>
    </location>
</feature>
<comment type="subcellular location">
    <subcellularLocation>
        <location evidence="1">Membrane</location>
        <topology evidence="1">Multi-pass membrane protein</topology>
    </subcellularLocation>
</comment>
<dbReference type="KEGG" id="dpte:113795540"/>
<dbReference type="OMA" id="NECFEMD"/>
<feature type="compositionally biased region" description="Polar residues" evidence="7">
    <location>
        <begin position="129"/>
        <end position="138"/>
    </location>
</feature>
<dbReference type="SUPFAM" id="SSF52540">
    <property type="entry name" value="P-loop containing nucleoside triphosphate hydrolases"/>
    <property type="match status" value="1"/>
</dbReference>
<feature type="domain" description="ABC transmembrane type-2" evidence="10">
    <location>
        <begin position="671"/>
        <end position="899"/>
    </location>
</feature>
<dbReference type="InParanoid" id="A0A6P6Y8B2"/>
<evidence type="ECO:0000259" key="10">
    <source>
        <dbReference type="PROSITE" id="PS51012"/>
    </source>
</evidence>
<keyword evidence="4" id="KW-0067">ATP-binding</keyword>
<evidence type="ECO:0000256" key="5">
    <source>
        <dbReference type="ARBA" id="ARBA00022989"/>
    </source>
</evidence>
<evidence type="ECO:0000313" key="11">
    <source>
        <dbReference type="Proteomes" id="UP000515146"/>
    </source>
</evidence>
<keyword evidence="11" id="KW-1185">Reference proteome</keyword>
<dbReference type="GO" id="GO:0016887">
    <property type="term" value="F:ATP hydrolysis activity"/>
    <property type="evidence" value="ECO:0007669"/>
    <property type="project" value="InterPro"/>
</dbReference>
<reference evidence="12" key="1">
    <citation type="submission" date="2025-08" db="UniProtKB">
        <authorList>
            <consortium name="RefSeq"/>
        </authorList>
    </citation>
    <scope>IDENTIFICATION</scope>
    <source>
        <strain evidence="12">Airmid</strain>
    </source>
</reference>
<feature type="transmembrane region" description="Helical" evidence="8">
    <location>
        <begin position="813"/>
        <end position="834"/>
    </location>
</feature>
<dbReference type="GO" id="GO:0005524">
    <property type="term" value="F:ATP binding"/>
    <property type="evidence" value="ECO:0007669"/>
    <property type="project" value="UniProtKB-KW"/>
</dbReference>
<feature type="region of interest" description="Disordered" evidence="7">
    <location>
        <begin position="102"/>
        <end position="140"/>
    </location>
</feature>
<keyword evidence="6 8" id="KW-0472">Membrane</keyword>
<evidence type="ECO:0000256" key="8">
    <source>
        <dbReference type="SAM" id="Phobius"/>
    </source>
</evidence>
<gene>
    <name evidence="12" type="primary">LOC113795540</name>
</gene>
<evidence type="ECO:0000259" key="9">
    <source>
        <dbReference type="PROSITE" id="PS50893"/>
    </source>
</evidence>
<evidence type="ECO:0000256" key="1">
    <source>
        <dbReference type="ARBA" id="ARBA00004141"/>
    </source>
</evidence>
<dbReference type="GO" id="GO:0016020">
    <property type="term" value="C:membrane"/>
    <property type="evidence" value="ECO:0007669"/>
    <property type="project" value="UniProtKB-SubCell"/>
</dbReference>
<dbReference type="OrthoDB" id="10255969at2759"/>
<dbReference type="InterPro" id="IPR003593">
    <property type="entry name" value="AAA+_ATPase"/>
</dbReference>
<evidence type="ECO:0000256" key="4">
    <source>
        <dbReference type="ARBA" id="ARBA00022840"/>
    </source>
</evidence>
<feature type="transmembrane region" description="Helical" evidence="8">
    <location>
        <begin position="749"/>
        <end position="775"/>
    </location>
</feature>
<dbReference type="InterPro" id="IPR003439">
    <property type="entry name" value="ABC_transporter-like_ATP-bd"/>
</dbReference>
<keyword evidence="2 8" id="KW-0812">Transmembrane</keyword>
<feature type="transmembrane region" description="Helical" evidence="8">
    <location>
        <begin position="787"/>
        <end position="806"/>
    </location>
</feature>
<dbReference type="InterPro" id="IPR017871">
    <property type="entry name" value="ABC_transporter-like_CS"/>
</dbReference>
<accession>A0A6P6Y8B2</accession>
<feature type="domain" description="ABC transporter" evidence="9">
    <location>
        <begin position="235"/>
        <end position="466"/>
    </location>
</feature>
<keyword evidence="5 8" id="KW-1133">Transmembrane helix</keyword>
<feature type="transmembrane region" description="Helical" evidence="8">
    <location>
        <begin position="533"/>
        <end position="554"/>
    </location>
</feature>
<protein>
    <submittedName>
        <fullName evidence="12">ABC transporter G family member 20-like</fullName>
    </submittedName>
</protein>
<dbReference type="PROSITE" id="PS00211">
    <property type="entry name" value="ABC_TRANSPORTER_1"/>
    <property type="match status" value="1"/>
</dbReference>
<dbReference type="PANTHER" id="PTHR43038:SF3">
    <property type="entry name" value="ABC TRANSPORTER G FAMILY MEMBER 20 ISOFORM X1"/>
    <property type="match status" value="1"/>
</dbReference>
<dbReference type="InterPro" id="IPR027417">
    <property type="entry name" value="P-loop_NTPase"/>
</dbReference>
<evidence type="ECO:0000256" key="6">
    <source>
        <dbReference type="ARBA" id="ARBA00023136"/>
    </source>
</evidence>
<organism evidence="11 12">
    <name type="scientific">Dermatophagoides pteronyssinus</name>
    <name type="common">European house dust mite</name>
    <dbReference type="NCBI Taxonomy" id="6956"/>
    <lineage>
        <taxon>Eukaryota</taxon>
        <taxon>Metazoa</taxon>
        <taxon>Ecdysozoa</taxon>
        <taxon>Arthropoda</taxon>
        <taxon>Chelicerata</taxon>
        <taxon>Arachnida</taxon>
        <taxon>Acari</taxon>
        <taxon>Acariformes</taxon>
        <taxon>Sarcoptiformes</taxon>
        <taxon>Astigmata</taxon>
        <taxon>Psoroptidia</taxon>
        <taxon>Analgoidea</taxon>
        <taxon>Pyroglyphidae</taxon>
        <taxon>Dermatophagoidinae</taxon>
        <taxon>Dermatophagoides</taxon>
    </lineage>
</organism>
<evidence type="ECO:0000256" key="3">
    <source>
        <dbReference type="ARBA" id="ARBA00022741"/>
    </source>
</evidence>
<dbReference type="SMART" id="SM00382">
    <property type="entry name" value="AAA"/>
    <property type="match status" value="1"/>
</dbReference>
<dbReference type="InterPro" id="IPR047817">
    <property type="entry name" value="ABC2_TM_bact-type"/>
</dbReference>
<evidence type="ECO:0000256" key="2">
    <source>
        <dbReference type="ARBA" id="ARBA00022692"/>
    </source>
</evidence>
<feature type="compositionally biased region" description="Basic and acidic residues" evidence="7">
    <location>
        <begin position="64"/>
        <end position="78"/>
    </location>
</feature>
<name>A0A6P6Y8B2_DERPT</name>
<dbReference type="RefSeq" id="XP_027201530.1">
    <property type="nucleotide sequence ID" value="XM_027345729.1"/>
</dbReference>
<keyword evidence="3" id="KW-0547">Nucleotide-binding</keyword>
<dbReference type="Proteomes" id="UP000515146">
    <property type="component" value="Unplaced"/>
</dbReference>
<dbReference type="Gene3D" id="3.40.50.300">
    <property type="entry name" value="P-loop containing nucleotide triphosphate hydrolases"/>
    <property type="match status" value="1"/>
</dbReference>
<dbReference type="PROSITE" id="PS50893">
    <property type="entry name" value="ABC_TRANSPORTER_2"/>
    <property type="match status" value="1"/>
</dbReference>
<dbReference type="Pfam" id="PF12698">
    <property type="entry name" value="ABC2_membrane_3"/>
    <property type="match status" value="1"/>
</dbReference>
<dbReference type="AlphaFoldDB" id="A0A6P6Y8B2"/>
<feature type="transmembrane region" description="Helical" evidence="8">
    <location>
        <begin position="706"/>
        <end position="728"/>
    </location>
</feature>
<dbReference type="InterPro" id="IPR013525">
    <property type="entry name" value="ABC2_TM"/>
</dbReference>
<dbReference type="PROSITE" id="PS51012">
    <property type="entry name" value="ABC_TM2"/>
    <property type="match status" value="1"/>
</dbReference>
<dbReference type="Pfam" id="PF00005">
    <property type="entry name" value="ABC_tran"/>
    <property type="match status" value="1"/>
</dbReference>
<evidence type="ECO:0000256" key="7">
    <source>
        <dbReference type="SAM" id="MobiDB-lite"/>
    </source>
</evidence>
<feature type="compositionally biased region" description="Low complexity" evidence="7">
    <location>
        <begin position="12"/>
        <end position="39"/>
    </location>
</feature>
<proteinExistence type="predicted"/>
<dbReference type="PANTHER" id="PTHR43038">
    <property type="entry name" value="ATP-BINDING CASSETTE, SUB-FAMILY H, MEMBER 1"/>
    <property type="match status" value="1"/>
</dbReference>
<feature type="region of interest" description="Disordered" evidence="7">
    <location>
        <begin position="1"/>
        <end position="80"/>
    </location>
</feature>
<sequence>MVANDDGLNDQSSLSSTSSSSSSSSSSTSSTSWHSSSSSKQKPISSLNNDDEHIEKFSSNNNNDDDKKLKRKIDKSSQEEEIVEKLMNQVQSYINECFEMDEISDKNPNNNNNNNDSSSSSTTTKSVIHDNQQQQDSPPSVAILPIDINNQQQQNLIETRPLFNVTSVNNNNDNDNNNNNKVMTIPTISITNEHGQDRRISIDTNHNFDTTIMNNNNNNPLYDQQQQQKQPKVAVVIKNVSFSYTKSTNVLSNISLVIPKAQIFALLGASGCGKTTLLRIILGRLKPKKGSVHVFGARPGGIHSNIPGSGVGFMPQELAMFPSFTIGETLYYFGLLHHIPKDDIIKRTDFMIELLNLPPKNRKIEQCSGGQQRRASIALTLFHSPPLLILDEPTVGVDPLLRLKIWQYLEHLCINNRMTIIITTHYIEESRRANNLAFMRFGRILAQDTPDNLLQKYNTTVLEDVFLKICQHDCGEIKQKHSIKKQDSTQETTDIYEPELEAIRSKFYNFTVDKIRLKALFFKNIVNLKRNPLLFFFFLLLPTIQIILFCISVYKSPDNIDIAVFNNDTKSLSKRFLDLIDERLLHVNHYDTLDKAIQSVIDGKSWIAIEMSDQFSTAYRRRAKNPSDLSETDFNNSKIKLYPDQTDNFIHNVIDNSLLNSYQKFVEGVASSFGYNPSTVRLPVLVKGIIYGHLDLENGYVLLDNLIAGSLVAIIYTTPLLMSGMVLVMERKDNIIERTFVNGATSIEVFLTHLITLMFSLIVQVIILLFVSVIVFDVTVLGSLFEAYLMLYLQGLTGIFIGLFISAISKNEIVALLLSLGMVFPLWMISGVFWPLESIDAWLQKIFWIAPLSYPIRSLQHIFRRGWSYQHYEVFMGYVSSLTYNIILFVTNILVFHFTSQ</sequence>
<feature type="transmembrane region" description="Helical" evidence="8">
    <location>
        <begin position="875"/>
        <end position="898"/>
    </location>
</feature>
<dbReference type="GO" id="GO:0140359">
    <property type="term" value="F:ABC-type transporter activity"/>
    <property type="evidence" value="ECO:0007669"/>
    <property type="project" value="InterPro"/>
</dbReference>
<evidence type="ECO:0000313" key="12">
    <source>
        <dbReference type="RefSeq" id="XP_027201530.1"/>
    </source>
</evidence>